<sequence length="60" mass="6899">MTRAEHYRKAEEYLNSAEGAEGDDESVQRNLLFAQAHATLALASENRDEQAESFQRSRNW</sequence>
<proteinExistence type="predicted"/>
<protein>
    <submittedName>
        <fullName evidence="1">Uncharacterized protein</fullName>
    </submittedName>
</protein>
<dbReference type="Proteomes" id="UP001327093">
    <property type="component" value="Unassembled WGS sequence"/>
</dbReference>
<name>A0ABU6AEV5_9PSEU</name>
<dbReference type="EMBL" id="JAWLNX010000016">
    <property type="protein sequence ID" value="MEB3370077.1"/>
    <property type="molecule type" value="Genomic_DNA"/>
</dbReference>
<evidence type="ECO:0000313" key="1">
    <source>
        <dbReference type="EMBL" id="MEB3370077.1"/>
    </source>
</evidence>
<reference evidence="1 2" key="1">
    <citation type="submission" date="2023-10" db="EMBL/GenBank/DDBJ databases">
        <title>Saccharopolyspora sp. nov., isolated from mangrove soil.</title>
        <authorList>
            <person name="Lu Y."/>
            <person name="Liu W."/>
        </authorList>
    </citation>
    <scope>NUCLEOTIDE SEQUENCE [LARGE SCALE GENOMIC DNA]</scope>
    <source>
        <strain evidence="1 2">S2-29</strain>
    </source>
</reference>
<dbReference type="RefSeq" id="WP_324267562.1">
    <property type="nucleotide sequence ID" value="NZ_JAWLNX010000016.1"/>
</dbReference>
<keyword evidence="2" id="KW-1185">Reference proteome</keyword>
<comment type="caution">
    <text evidence="1">The sequence shown here is derived from an EMBL/GenBank/DDBJ whole genome shotgun (WGS) entry which is preliminary data.</text>
</comment>
<accession>A0ABU6AEV5</accession>
<evidence type="ECO:0000313" key="2">
    <source>
        <dbReference type="Proteomes" id="UP001327093"/>
    </source>
</evidence>
<organism evidence="1 2">
    <name type="scientific">Saccharopolyspora mangrovi</name>
    <dbReference type="NCBI Taxonomy" id="3082379"/>
    <lineage>
        <taxon>Bacteria</taxon>
        <taxon>Bacillati</taxon>
        <taxon>Actinomycetota</taxon>
        <taxon>Actinomycetes</taxon>
        <taxon>Pseudonocardiales</taxon>
        <taxon>Pseudonocardiaceae</taxon>
        <taxon>Saccharopolyspora</taxon>
    </lineage>
</organism>
<gene>
    <name evidence="1" type="ORF">R4I43_21950</name>
</gene>